<dbReference type="OrthoDB" id="10251154at2759"/>
<protein>
    <submittedName>
        <fullName evidence="1">Uncharacterized protein</fullName>
    </submittedName>
</protein>
<gene>
    <name evidence="1" type="ORF">scyTo_0027872</name>
</gene>
<dbReference type="Proteomes" id="UP000288216">
    <property type="component" value="Unassembled WGS sequence"/>
</dbReference>
<organism evidence="1 2">
    <name type="scientific">Scyliorhinus torazame</name>
    <name type="common">Cloudy catshark</name>
    <name type="synonym">Catulus torazame</name>
    <dbReference type="NCBI Taxonomy" id="75743"/>
    <lineage>
        <taxon>Eukaryota</taxon>
        <taxon>Metazoa</taxon>
        <taxon>Chordata</taxon>
        <taxon>Craniata</taxon>
        <taxon>Vertebrata</taxon>
        <taxon>Chondrichthyes</taxon>
        <taxon>Elasmobranchii</taxon>
        <taxon>Galeomorphii</taxon>
        <taxon>Galeoidea</taxon>
        <taxon>Carcharhiniformes</taxon>
        <taxon>Scyliorhinidae</taxon>
        <taxon>Scyliorhinus</taxon>
    </lineage>
</organism>
<keyword evidence="2" id="KW-1185">Reference proteome</keyword>
<name>A0A401QPC2_SCYTO</name>
<reference evidence="1 2" key="1">
    <citation type="journal article" date="2018" name="Nat. Ecol. Evol.">
        <title>Shark genomes provide insights into elasmobranch evolution and the origin of vertebrates.</title>
        <authorList>
            <person name="Hara Y"/>
            <person name="Yamaguchi K"/>
            <person name="Onimaru K"/>
            <person name="Kadota M"/>
            <person name="Koyanagi M"/>
            <person name="Keeley SD"/>
            <person name="Tatsumi K"/>
            <person name="Tanaka K"/>
            <person name="Motone F"/>
            <person name="Kageyama Y"/>
            <person name="Nozu R"/>
            <person name="Adachi N"/>
            <person name="Nishimura O"/>
            <person name="Nakagawa R"/>
            <person name="Tanegashima C"/>
            <person name="Kiyatake I"/>
            <person name="Matsumoto R"/>
            <person name="Murakumo K"/>
            <person name="Nishida K"/>
            <person name="Terakita A"/>
            <person name="Kuratani S"/>
            <person name="Sato K"/>
            <person name="Hyodo S Kuraku.S."/>
        </authorList>
    </citation>
    <scope>NUCLEOTIDE SEQUENCE [LARGE SCALE GENOMIC DNA]</scope>
</reference>
<accession>A0A401QPC2</accession>
<evidence type="ECO:0000313" key="2">
    <source>
        <dbReference type="Proteomes" id="UP000288216"/>
    </source>
</evidence>
<evidence type="ECO:0000313" key="1">
    <source>
        <dbReference type="EMBL" id="GCB87182.1"/>
    </source>
</evidence>
<dbReference type="EMBL" id="BFAA01421683">
    <property type="protein sequence ID" value="GCB87182.1"/>
    <property type="molecule type" value="Genomic_DNA"/>
</dbReference>
<sequence>IQPELITLDPSKLGQVDSITMEQKHQERVQRLVRI</sequence>
<comment type="caution">
    <text evidence="1">The sequence shown here is derived from an EMBL/GenBank/DDBJ whole genome shotgun (WGS) entry which is preliminary data.</text>
</comment>
<dbReference type="AlphaFoldDB" id="A0A401QPC2"/>
<proteinExistence type="predicted"/>
<feature type="non-terminal residue" evidence="1">
    <location>
        <position position="1"/>
    </location>
</feature>